<reference evidence="2" key="1">
    <citation type="submission" date="2020-05" db="UniProtKB">
        <authorList>
            <consortium name="EnsemblMetazoa"/>
        </authorList>
    </citation>
    <scope>IDENTIFICATION</scope>
    <source>
        <strain evidence="2">TTRI</strain>
    </source>
</reference>
<name>A0A1A9UT30_GLOAU</name>
<evidence type="ECO:0000313" key="2">
    <source>
        <dbReference type="EnsemblMetazoa" id="GAUT014434-PA"/>
    </source>
</evidence>
<protein>
    <submittedName>
        <fullName evidence="2">Uncharacterized protein</fullName>
    </submittedName>
</protein>
<sequence length="103" mass="11647">MLQLCHLYEQMKRLIMSASMRTTMSTMSTMSTRIHRKGLRIPSKRHPGKAFPGKLHSVSRVGPGKLVPGKRFPPRPHPPPCDNSNDSGFGFDQHSLSRFAEIY</sequence>
<proteinExistence type="predicted"/>
<dbReference type="EnsemblMetazoa" id="GAUT014434-RA">
    <property type="protein sequence ID" value="GAUT014434-PA"/>
    <property type="gene ID" value="GAUT014434"/>
</dbReference>
<feature type="region of interest" description="Disordered" evidence="1">
    <location>
        <begin position="42"/>
        <end position="92"/>
    </location>
</feature>
<dbReference type="AlphaFoldDB" id="A0A1A9UT30"/>
<accession>A0A1A9UT30</accession>
<organism evidence="2 3">
    <name type="scientific">Glossina austeni</name>
    <name type="common">Savannah tsetse fly</name>
    <dbReference type="NCBI Taxonomy" id="7395"/>
    <lineage>
        <taxon>Eukaryota</taxon>
        <taxon>Metazoa</taxon>
        <taxon>Ecdysozoa</taxon>
        <taxon>Arthropoda</taxon>
        <taxon>Hexapoda</taxon>
        <taxon>Insecta</taxon>
        <taxon>Pterygota</taxon>
        <taxon>Neoptera</taxon>
        <taxon>Endopterygota</taxon>
        <taxon>Diptera</taxon>
        <taxon>Brachycera</taxon>
        <taxon>Muscomorpha</taxon>
        <taxon>Hippoboscoidea</taxon>
        <taxon>Glossinidae</taxon>
        <taxon>Glossina</taxon>
    </lineage>
</organism>
<evidence type="ECO:0000256" key="1">
    <source>
        <dbReference type="SAM" id="MobiDB-lite"/>
    </source>
</evidence>
<keyword evidence="3" id="KW-1185">Reference proteome</keyword>
<dbReference type="VEuPathDB" id="VectorBase:GAUT014434"/>
<dbReference type="Proteomes" id="UP000078200">
    <property type="component" value="Unassembled WGS sequence"/>
</dbReference>
<evidence type="ECO:0000313" key="3">
    <source>
        <dbReference type="Proteomes" id="UP000078200"/>
    </source>
</evidence>